<dbReference type="EMBL" id="FWWU01000003">
    <property type="protein sequence ID" value="SMB78956.1"/>
    <property type="molecule type" value="Genomic_DNA"/>
</dbReference>
<keyword evidence="2" id="KW-0560">Oxidoreductase</keyword>
<organism evidence="4 5">
    <name type="scientific">Deinococcus hopiensis KR-140</name>
    <dbReference type="NCBI Taxonomy" id="695939"/>
    <lineage>
        <taxon>Bacteria</taxon>
        <taxon>Thermotogati</taxon>
        <taxon>Deinococcota</taxon>
        <taxon>Deinococci</taxon>
        <taxon>Deinococcales</taxon>
        <taxon>Deinococcaceae</taxon>
        <taxon>Deinococcus</taxon>
    </lineage>
</organism>
<evidence type="ECO:0000313" key="4">
    <source>
        <dbReference type="EMBL" id="SMB78956.1"/>
    </source>
</evidence>
<dbReference type="InterPro" id="IPR002347">
    <property type="entry name" value="SDR_fam"/>
</dbReference>
<evidence type="ECO:0000313" key="5">
    <source>
        <dbReference type="Proteomes" id="UP000192582"/>
    </source>
</evidence>
<evidence type="ECO:0000256" key="1">
    <source>
        <dbReference type="ARBA" id="ARBA00006484"/>
    </source>
</evidence>
<dbReference type="PROSITE" id="PS00061">
    <property type="entry name" value="ADH_SHORT"/>
    <property type="match status" value="1"/>
</dbReference>
<accession>A0A1W1UCY3</accession>
<dbReference type="RefSeq" id="WP_084045363.1">
    <property type="nucleotide sequence ID" value="NZ_FWWU01000003.1"/>
</dbReference>
<reference evidence="4 5" key="1">
    <citation type="submission" date="2017-04" db="EMBL/GenBank/DDBJ databases">
        <authorList>
            <person name="Afonso C.L."/>
            <person name="Miller P.J."/>
            <person name="Scott M.A."/>
            <person name="Spackman E."/>
            <person name="Goraichik I."/>
            <person name="Dimitrov K.M."/>
            <person name="Suarez D.L."/>
            <person name="Swayne D.E."/>
        </authorList>
    </citation>
    <scope>NUCLEOTIDE SEQUENCE [LARGE SCALE GENOMIC DNA]</scope>
    <source>
        <strain evidence="4 5">KR-140</strain>
    </source>
</reference>
<evidence type="ECO:0000256" key="2">
    <source>
        <dbReference type="ARBA" id="ARBA00023002"/>
    </source>
</evidence>
<protein>
    <submittedName>
        <fullName evidence="4">Short-chain dehydrogenase</fullName>
    </submittedName>
</protein>
<dbReference type="SUPFAM" id="SSF51735">
    <property type="entry name" value="NAD(P)-binding Rossmann-fold domains"/>
    <property type="match status" value="1"/>
</dbReference>
<dbReference type="Pfam" id="PF00106">
    <property type="entry name" value="adh_short"/>
    <property type="match status" value="1"/>
</dbReference>
<proteinExistence type="inferred from homology"/>
<dbReference type="Gene3D" id="3.40.50.720">
    <property type="entry name" value="NAD(P)-binding Rossmann-like Domain"/>
    <property type="match status" value="1"/>
</dbReference>
<dbReference type="PANTHER" id="PTHR44169:SF6">
    <property type="entry name" value="NADPH-DEPENDENT 1-ACYLDIHYDROXYACETONE PHOSPHATE REDUCTASE"/>
    <property type="match status" value="1"/>
</dbReference>
<dbReference type="PANTHER" id="PTHR44169">
    <property type="entry name" value="NADPH-DEPENDENT 1-ACYLDIHYDROXYACETONE PHOSPHATE REDUCTASE"/>
    <property type="match status" value="1"/>
</dbReference>
<dbReference type="PRINTS" id="PR00080">
    <property type="entry name" value="SDRFAMILY"/>
</dbReference>
<evidence type="ECO:0000256" key="3">
    <source>
        <dbReference type="RuleBase" id="RU000363"/>
    </source>
</evidence>
<dbReference type="Proteomes" id="UP000192582">
    <property type="component" value="Unassembled WGS sequence"/>
</dbReference>
<dbReference type="PRINTS" id="PR00081">
    <property type="entry name" value="GDHRDH"/>
</dbReference>
<dbReference type="STRING" id="695939.SAMN00790413_05708"/>
<keyword evidence="5" id="KW-1185">Reference proteome</keyword>
<gene>
    <name evidence="4" type="ORF">SAMN00790413_05708</name>
</gene>
<dbReference type="GO" id="GO:0016491">
    <property type="term" value="F:oxidoreductase activity"/>
    <property type="evidence" value="ECO:0007669"/>
    <property type="project" value="UniProtKB-KW"/>
</dbReference>
<comment type="similarity">
    <text evidence="1 3">Belongs to the short-chain dehydrogenases/reductases (SDR) family.</text>
</comment>
<sequence length="243" mass="25808">MNTRQIRGTHVLVTGANRGIGNAFVLSLLTRGAERVYAAVRDPANVTAFGTSDDRLVPVILDVTSPDDIHRIQQTLPRLDLLINNAGTASASTYTAASALHSARSEMNTNYFGPLQLSVAVLDLLQQSDNAGIINISSIAGITNFKALGTYSASKAAAHFLTQGLRAEIGPTGIFVAGVYPGPIDTRMAAGFDAPKPSAHEVAEIVLDAYQAGVEDIFPDAFSRSMADMFFQNPKALERAFAQ</sequence>
<dbReference type="AlphaFoldDB" id="A0A1W1UCY3"/>
<name>A0A1W1UCY3_9DEIO</name>
<dbReference type="InterPro" id="IPR036291">
    <property type="entry name" value="NAD(P)-bd_dom_sf"/>
</dbReference>
<dbReference type="InterPro" id="IPR020904">
    <property type="entry name" value="Sc_DH/Rdtase_CS"/>
</dbReference>